<name>A0ABV2XRL9_9ACTN</name>
<accession>A0ABV2XRL9</accession>
<dbReference type="RefSeq" id="WP_359787108.1">
    <property type="nucleotide sequence ID" value="NZ_JBEYBN010000010.1"/>
</dbReference>
<dbReference type="Proteomes" id="UP001550603">
    <property type="component" value="Unassembled WGS sequence"/>
</dbReference>
<reference evidence="2 3" key="1">
    <citation type="submission" date="2024-06" db="EMBL/GenBank/DDBJ databases">
        <title>The Natural Products Discovery Center: Release of the First 8490 Sequenced Strains for Exploring Actinobacteria Biosynthetic Diversity.</title>
        <authorList>
            <person name="Kalkreuter E."/>
            <person name="Kautsar S.A."/>
            <person name="Yang D."/>
            <person name="Bader C.D."/>
            <person name="Teijaro C.N."/>
            <person name="Fluegel L."/>
            <person name="Davis C.M."/>
            <person name="Simpson J.R."/>
            <person name="Lauterbach L."/>
            <person name="Steele A.D."/>
            <person name="Gui C."/>
            <person name="Meng S."/>
            <person name="Li G."/>
            <person name="Viehrig K."/>
            <person name="Ye F."/>
            <person name="Su P."/>
            <person name="Kiefer A.F."/>
            <person name="Nichols A."/>
            <person name="Cepeda A.J."/>
            <person name="Yan W."/>
            <person name="Fan B."/>
            <person name="Jiang Y."/>
            <person name="Adhikari A."/>
            <person name="Zheng C.-J."/>
            <person name="Schuster L."/>
            <person name="Cowan T.M."/>
            <person name="Smanski M.J."/>
            <person name="Chevrette M.G."/>
            <person name="De Carvalho L.P.S."/>
            <person name="Shen B."/>
        </authorList>
    </citation>
    <scope>NUCLEOTIDE SEQUENCE [LARGE SCALE GENOMIC DNA]</scope>
    <source>
        <strain evidence="2 3">NPDC019583</strain>
    </source>
</reference>
<organism evidence="2 3">
    <name type="scientific">Streptomyces olindensis</name>
    <dbReference type="NCBI Taxonomy" id="358823"/>
    <lineage>
        <taxon>Bacteria</taxon>
        <taxon>Bacillati</taxon>
        <taxon>Actinomycetota</taxon>
        <taxon>Actinomycetes</taxon>
        <taxon>Kitasatosporales</taxon>
        <taxon>Streptomycetaceae</taxon>
        <taxon>Streptomyces</taxon>
    </lineage>
</organism>
<sequence length="62" mass="6503">MALDLGVTFLDTADVHGPYPNEELVGRALYPLDNAGAADVELTAADLAELDALPVPTGGRYF</sequence>
<gene>
    <name evidence="2" type="ORF">ABZ568_09490</name>
</gene>
<dbReference type="InterPro" id="IPR023210">
    <property type="entry name" value="NADP_OxRdtase_dom"/>
</dbReference>
<keyword evidence="3" id="KW-1185">Reference proteome</keyword>
<dbReference type="EMBL" id="JBEYBN010000010">
    <property type="protein sequence ID" value="MEU2266653.1"/>
    <property type="molecule type" value="Genomic_DNA"/>
</dbReference>
<evidence type="ECO:0000313" key="3">
    <source>
        <dbReference type="Proteomes" id="UP001550603"/>
    </source>
</evidence>
<dbReference type="InterPro" id="IPR036812">
    <property type="entry name" value="NAD(P)_OxRdtase_dom_sf"/>
</dbReference>
<protein>
    <submittedName>
        <fullName evidence="2">Aldo/keto reductase</fullName>
    </submittedName>
</protein>
<dbReference type="SUPFAM" id="SSF51430">
    <property type="entry name" value="NAD(P)-linked oxidoreductase"/>
    <property type="match status" value="1"/>
</dbReference>
<dbReference type="Pfam" id="PF00248">
    <property type="entry name" value="Aldo_ket_red"/>
    <property type="match status" value="1"/>
</dbReference>
<proteinExistence type="predicted"/>
<comment type="caution">
    <text evidence="2">The sequence shown here is derived from an EMBL/GenBank/DDBJ whole genome shotgun (WGS) entry which is preliminary data.</text>
</comment>
<feature type="domain" description="NADP-dependent oxidoreductase" evidence="1">
    <location>
        <begin position="1"/>
        <end position="31"/>
    </location>
</feature>
<evidence type="ECO:0000259" key="1">
    <source>
        <dbReference type="Pfam" id="PF00248"/>
    </source>
</evidence>
<evidence type="ECO:0000313" key="2">
    <source>
        <dbReference type="EMBL" id="MEU2266653.1"/>
    </source>
</evidence>
<dbReference type="Gene3D" id="3.20.20.100">
    <property type="entry name" value="NADP-dependent oxidoreductase domain"/>
    <property type="match status" value="1"/>
</dbReference>